<feature type="region of interest" description="Disordered" evidence="12">
    <location>
        <begin position="377"/>
        <end position="399"/>
    </location>
</feature>
<name>A0A5B0RGS5_PUCGR</name>
<evidence type="ECO:0000256" key="6">
    <source>
        <dbReference type="ARBA" id="ARBA00022833"/>
    </source>
</evidence>
<dbReference type="InterPro" id="IPR036875">
    <property type="entry name" value="Znf_CCHC_sf"/>
</dbReference>
<dbReference type="GO" id="GO:0005634">
    <property type="term" value="C:nucleus"/>
    <property type="evidence" value="ECO:0007669"/>
    <property type="project" value="UniProtKB-SubCell"/>
</dbReference>
<proteinExistence type="predicted"/>
<evidence type="ECO:0000256" key="9">
    <source>
        <dbReference type="ARBA" id="ARBA00023163"/>
    </source>
</evidence>
<dbReference type="PANTHER" id="PTHR24383:SF20">
    <property type="entry name" value="C2H2-TYPE DOMAIN-CONTAINING PROTEIN"/>
    <property type="match status" value="1"/>
</dbReference>
<evidence type="ECO:0000256" key="2">
    <source>
        <dbReference type="ARBA" id="ARBA00022664"/>
    </source>
</evidence>
<evidence type="ECO:0000256" key="10">
    <source>
        <dbReference type="ARBA" id="ARBA00023242"/>
    </source>
</evidence>
<feature type="compositionally biased region" description="Low complexity" evidence="12">
    <location>
        <begin position="281"/>
        <end position="296"/>
    </location>
</feature>
<dbReference type="PROSITE" id="PS50158">
    <property type="entry name" value="ZF_CCHC"/>
    <property type="match status" value="1"/>
</dbReference>
<feature type="region of interest" description="Disordered" evidence="12">
    <location>
        <begin position="280"/>
        <end position="343"/>
    </location>
</feature>
<dbReference type="SUPFAM" id="SSF57756">
    <property type="entry name" value="Retrovirus zinc finger-like domains"/>
    <property type="match status" value="1"/>
</dbReference>
<dbReference type="GO" id="GO:0008270">
    <property type="term" value="F:zinc ion binding"/>
    <property type="evidence" value="ECO:0007669"/>
    <property type="project" value="UniProtKB-KW"/>
</dbReference>
<evidence type="ECO:0000256" key="8">
    <source>
        <dbReference type="ARBA" id="ARBA00023125"/>
    </source>
</evidence>
<evidence type="ECO:0000313" key="14">
    <source>
        <dbReference type="EMBL" id="KAA1124599.1"/>
    </source>
</evidence>
<keyword evidence="9" id="KW-0804">Transcription</keyword>
<keyword evidence="7" id="KW-0805">Transcription regulation</keyword>
<reference evidence="14 15" key="1">
    <citation type="submission" date="2019-05" db="EMBL/GenBank/DDBJ databases">
        <title>Emergence of the Ug99 lineage of the wheat stem rust pathogen through somatic hybridization.</title>
        <authorList>
            <person name="Li F."/>
            <person name="Upadhyaya N.M."/>
            <person name="Sperschneider J."/>
            <person name="Matny O."/>
            <person name="Nguyen-Phuc H."/>
            <person name="Mago R."/>
            <person name="Raley C."/>
            <person name="Miller M.E."/>
            <person name="Silverstein K.A.T."/>
            <person name="Henningsen E."/>
            <person name="Hirsch C.D."/>
            <person name="Visser B."/>
            <person name="Pretorius Z.A."/>
            <person name="Steffenson B.J."/>
            <person name="Schwessinger B."/>
            <person name="Dodds P.N."/>
            <person name="Figueroa M."/>
        </authorList>
    </citation>
    <scope>NUCLEOTIDE SEQUENCE [LARGE SCALE GENOMIC DNA]</scope>
    <source>
        <strain evidence="14 15">Ug99</strain>
    </source>
</reference>
<feature type="compositionally biased region" description="Polar residues" evidence="12">
    <location>
        <begin position="301"/>
        <end position="310"/>
    </location>
</feature>
<accession>A0A5B0RGS5</accession>
<dbReference type="PANTHER" id="PTHR24383">
    <property type="entry name" value="ZINC FINGER PROTEIN"/>
    <property type="match status" value="1"/>
</dbReference>
<keyword evidence="2" id="KW-0507">mRNA processing</keyword>
<dbReference type="InterPro" id="IPR001878">
    <property type="entry name" value="Znf_CCHC"/>
</dbReference>
<keyword evidence="6" id="KW-0862">Zinc</keyword>
<sequence length="419" mass="45560">MPIRTLNNPSHLIPSVPVLDGNSVTFAAWRSRLLDVLSVMNVLDIVDKSLLRPSDNKDSKTIGRSPDQKGYNPEDFAADWDALSDMARSTIKLTLSVDLAIRYARHNPNAPIAKWIARIRKAASDLNTSKIAPADQQVCDQLLRGLDDSWKTIRDHLVYSPKEVSLDDAIGALEAHKLLTTPPPDQFGFDGDASVSAAKAKWFGCYNCGNKGHHSSRCSKPPKKNKATAQANSIAARAGATSTVPLGFYGPEEDGDDDNSFDDEIDVVWGYPVTCVPPNISNLNQPTQTLTQQSSLEHPVSMSNGYQDNSNYHHHQPDDISGNNFDQHPLAPPNADQLRSTFYNHSDNYNSHLEACNNGGFDDGSLYDGVFEDGGFEDGGFEEGGFDDGGFDNGGFDNGGFDDVGFDDGGFDDGYGSTY</sequence>
<dbReference type="Proteomes" id="UP000325313">
    <property type="component" value="Unassembled WGS sequence"/>
</dbReference>
<evidence type="ECO:0000256" key="5">
    <source>
        <dbReference type="ARBA" id="ARBA00022771"/>
    </source>
</evidence>
<organism evidence="14 15">
    <name type="scientific">Puccinia graminis f. sp. tritici</name>
    <dbReference type="NCBI Taxonomy" id="56615"/>
    <lineage>
        <taxon>Eukaryota</taxon>
        <taxon>Fungi</taxon>
        <taxon>Dikarya</taxon>
        <taxon>Basidiomycota</taxon>
        <taxon>Pucciniomycotina</taxon>
        <taxon>Pucciniomycetes</taxon>
        <taxon>Pucciniales</taxon>
        <taxon>Pucciniaceae</taxon>
        <taxon>Puccinia</taxon>
    </lineage>
</organism>
<dbReference type="GO" id="GO:0003677">
    <property type="term" value="F:DNA binding"/>
    <property type="evidence" value="ECO:0007669"/>
    <property type="project" value="UniProtKB-KW"/>
</dbReference>
<keyword evidence="4" id="KW-0677">Repeat</keyword>
<protein>
    <recommendedName>
        <fullName evidence="13">CCHC-type domain-containing protein</fullName>
    </recommendedName>
</protein>
<dbReference type="Gene3D" id="4.10.60.10">
    <property type="entry name" value="Zinc finger, CCHC-type"/>
    <property type="match status" value="1"/>
</dbReference>
<dbReference type="EMBL" id="VDEP01000203">
    <property type="protein sequence ID" value="KAA1124599.1"/>
    <property type="molecule type" value="Genomic_DNA"/>
</dbReference>
<feature type="domain" description="CCHC-type" evidence="13">
    <location>
        <begin position="205"/>
        <end position="220"/>
    </location>
</feature>
<evidence type="ECO:0000256" key="7">
    <source>
        <dbReference type="ARBA" id="ARBA00023015"/>
    </source>
</evidence>
<keyword evidence="5 11" id="KW-0863">Zinc-finger</keyword>
<dbReference type="GO" id="GO:0006397">
    <property type="term" value="P:mRNA processing"/>
    <property type="evidence" value="ECO:0007669"/>
    <property type="project" value="UniProtKB-KW"/>
</dbReference>
<keyword evidence="3" id="KW-0479">Metal-binding</keyword>
<comment type="subcellular location">
    <subcellularLocation>
        <location evidence="1">Nucleus</location>
    </subcellularLocation>
</comment>
<evidence type="ECO:0000259" key="13">
    <source>
        <dbReference type="PROSITE" id="PS50158"/>
    </source>
</evidence>
<dbReference type="AlphaFoldDB" id="A0A5B0RGS5"/>
<evidence type="ECO:0000256" key="1">
    <source>
        <dbReference type="ARBA" id="ARBA00004123"/>
    </source>
</evidence>
<evidence type="ECO:0000256" key="11">
    <source>
        <dbReference type="PROSITE-ProRule" id="PRU00047"/>
    </source>
</evidence>
<evidence type="ECO:0000256" key="3">
    <source>
        <dbReference type="ARBA" id="ARBA00022723"/>
    </source>
</evidence>
<keyword evidence="10" id="KW-0539">Nucleus</keyword>
<evidence type="ECO:0000256" key="4">
    <source>
        <dbReference type="ARBA" id="ARBA00022737"/>
    </source>
</evidence>
<feature type="compositionally biased region" description="Acidic residues" evidence="12">
    <location>
        <begin position="377"/>
        <end position="390"/>
    </location>
</feature>
<comment type="caution">
    <text evidence="14">The sequence shown here is derived from an EMBL/GenBank/DDBJ whole genome shotgun (WGS) entry which is preliminary data.</text>
</comment>
<gene>
    <name evidence="14" type="ORF">PGTUg99_020326</name>
</gene>
<keyword evidence="8" id="KW-0238">DNA-binding</keyword>
<evidence type="ECO:0000256" key="12">
    <source>
        <dbReference type="SAM" id="MobiDB-lite"/>
    </source>
</evidence>
<evidence type="ECO:0000313" key="15">
    <source>
        <dbReference type="Proteomes" id="UP000325313"/>
    </source>
</evidence>